<reference evidence="1 2" key="1">
    <citation type="submission" date="2023-01" db="EMBL/GenBank/DDBJ databases">
        <title>Analysis of 21 Apiospora genomes using comparative genomics revels a genus with tremendous synthesis potential of carbohydrate active enzymes and secondary metabolites.</title>
        <authorList>
            <person name="Sorensen T."/>
        </authorList>
    </citation>
    <scope>NUCLEOTIDE SEQUENCE [LARGE SCALE GENOMIC DNA]</scope>
    <source>
        <strain evidence="1 2">CBS 135458</strain>
    </source>
</reference>
<keyword evidence="2" id="KW-1185">Reference proteome</keyword>
<organism evidence="1 2">
    <name type="scientific">Apiospora phragmitis</name>
    <dbReference type="NCBI Taxonomy" id="2905665"/>
    <lineage>
        <taxon>Eukaryota</taxon>
        <taxon>Fungi</taxon>
        <taxon>Dikarya</taxon>
        <taxon>Ascomycota</taxon>
        <taxon>Pezizomycotina</taxon>
        <taxon>Sordariomycetes</taxon>
        <taxon>Xylariomycetidae</taxon>
        <taxon>Amphisphaeriales</taxon>
        <taxon>Apiosporaceae</taxon>
        <taxon>Apiospora</taxon>
    </lineage>
</organism>
<gene>
    <name evidence="1" type="ORF">PG994_005449</name>
</gene>
<protein>
    <submittedName>
        <fullName evidence="1">Uncharacterized protein</fullName>
    </submittedName>
</protein>
<dbReference type="RefSeq" id="XP_066716127.1">
    <property type="nucleotide sequence ID" value="XM_066856858.1"/>
</dbReference>
<proteinExistence type="predicted"/>
<evidence type="ECO:0000313" key="1">
    <source>
        <dbReference type="EMBL" id="KAK8068833.1"/>
    </source>
</evidence>
<name>A0ABR1VC93_9PEZI</name>
<accession>A0ABR1VC93</accession>
<dbReference type="Proteomes" id="UP001480595">
    <property type="component" value="Unassembled WGS sequence"/>
</dbReference>
<dbReference type="EMBL" id="JAQQWL010000006">
    <property type="protein sequence ID" value="KAK8068833.1"/>
    <property type="molecule type" value="Genomic_DNA"/>
</dbReference>
<sequence length="247" mass="28584">METEPATPPSQEAVGSVNELYHAICAAFPRAVANFNSKWDAAHPLCTSLASSNGATCLGEDEFIALGKLGPKIIPFVLFKLASDAADNLWAVFLYHALEKDPAYRPSLDGDLQRQRRQIVELNFQRNKLAEERIRNWQRHCRENSIHSVTLVYTSGDEYFDLLDMGPGIIAHLMVEYYHDRGGFYYELLHEIIHSRQMGAMEIKKPEEFQVWTLFFEDIDHDKAPKYRPKDWERQLSFWKDKDPDTY</sequence>
<comment type="caution">
    <text evidence="1">The sequence shown here is derived from an EMBL/GenBank/DDBJ whole genome shotgun (WGS) entry which is preliminary data.</text>
</comment>
<dbReference type="GeneID" id="92089921"/>
<evidence type="ECO:0000313" key="2">
    <source>
        <dbReference type="Proteomes" id="UP001480595"/>
    </source>
</evidence>